<reference evidence="1" key="1">
    <citation type="submission" date="2022-04" db="EMBL/GenBank/DDBJ databases">
        <title>Genome of the entomopathogenic fungus Entomophthora muscae.</title>
        <authorList>
            <person name="Elya C."/>
            <person name="Lovett B.R."/>
            <person name="Lee E."/>
            <person name="Macias A.M."/>
            <person name="Hajek A.E."/>
            <person name="De Bivort B.L."/>
            <person name="Kasson M.T."/>
            <person name="De Fine Licht H.H."/>
            <person name="Stajich J.E."/>
        </authorList>
    </citation>
    <scope>NUCLEOTIDE SEQUENCE</scope>
    <source>
        <strain evidence="1">Berkeley</strain>
    </source>
</reference>
<comment type="caution">
    <text evidence="1">The sequence shown here is derived from an EMBL/GenBank/DDBJ whole genome shotgun (WGS) entry which is preliminary data.</text>
</comment>
<proteinExistence type="predicted"/>
<evidence type="ECO:0000313" key="2">
    <source>
        <dbReference type="Proteomes" id="UP001165960"/>
    </source>
</evidence>
<organism evidence="1 2">
    <name type="scientific">Entomophthora muscae</name>
    <dbReference type="NCBI Taxonomy" id="34485"/>
    <lineage>
        <taxon>Eukaryota</taxon>
        <taxon>Fungi</taxon>
        <taxon>Fungi incertae sedis</taxon>
        <taxon>Zoopagomycota</taxon>
        <taxon>Entomophthoromycotina</taxon>
        <taxon>Entomophthoromycetes</taxon>
        <taxon>Entomophthorales</taxon>
        <taxon>Entomophthoraceae</taxon>
        <taxon>Entomophthora</taxon>
    </lineage>
</organism>
<dbReference type="EMBL" id="QTSX02007196">
    <property type="protein sequence ID" value="KAJ9049833.1"/>
    <property type="molecule type" value="Genomic_DNA"/>
</dbReference>
<dbReference type="Proteomes" id="UP001165960">
    <property type="component" value="Unassembled WGS sequence"/>
</dbReference>
<name>A0ACC2RIA8_9FUNG</name>
<accession>A0ACC2RIA8</accession>
<gene>
    <name evidence="1" type="ORF">DSO57_1020510</name>
</gene>
<protein>
    <submittedName>
        <fullName evidence="1">Uncharacterized protein</fullName>
    </submittedName>
</protein>
<evidence type="ECO:0000313" key="1">
    <source>
        <dbReference type="EMBL" id="KAJ9049833.1"/>
    </source>
</evidence>
<sequence length="564" mass="62940">MRDYIVKNMYTSSNGVTHVYLRQKVDGKEVFNANININLAHDGTILSYGDSFYRPVVDRRGRSAAARFPTRLPSAAVTMSSFLGHVGIQTETPIIEKVSDFASGTLTLDNVPGAKKEAKAMLGWIQVETGDLEPVWDLQVELKEDYYHAHVSPFSQQPLAVHNWVHRAVYHVMRFRMNDPDEGSRSIVINPENPEGSPLGWHDTGKGNSNDTSGNNVIATKVTAFDPRETDPSSRVYGGPDLNFDFEFNDKKDPETYKDAAVTNLFYWNNMIHDLYYHYGFDEKAGNFQQNNFGKGGEEGDAVIAHAQDPLTTNNAYFSTPPDGEHGHMQMFVFDVTNPHRDGDFDSGIMIHEYTHGLSTRLTGGPANSDCLNDGEAGGMGEGWGDAVSLMIRTRTTYDRHTDLGIGGYVLGVPTIRKYMYSTNMTTNPDKFSYLGRDSYQEVHNAGQVWAVMLYEVYWNLIDKLGFYSDWLGRSGFPITKYGNTLALQLVIDGMKLQPCDPSFIDARDAIIQAESILTKGEHACEIWKGFAKRGLGIHASVNYSLGEDSHKDSFEIPPQCVPE</sequence>
<keyword evidence="2" id="KW-1185">Reference proteome</keyword>